<proteinExistence type="predicted"/>
<dbReference type="Proteomes" id="UP000663823">
    <property type="component" value="Unassembled WGS sequence"/>
</dbReference>
<evidence type="ECO:0000313" key="2">
    <source>
        <dbReference type="EMBL" id="CAF1290154.1"/>
    </source>
</evidence>
<protein>
    <recommendedName>
        <fullName evidence="1">DYW domain-containing protein</fullName>
    </recommendedName>
</protein>
<evidence type="ECO:0000313" key="3">
    <source>
        <dbReference type="EMBL" id="CAF1343137.1"/>
    </source>
</evidence>
<dbReference type="Proteomes" id="UP000663874">
    <property type="component" value="Unassembled WGS sequence"/>
</dbReference>
<gene>
    <name evidence="5" type="ORF">FNK824_LOCUS14055</name>
    <name evidence="4" type="ORF">OTI717_LOCUS16700</name>
    <name evidence="2" type="ORF">RFH988_LOCUS29168</name>
    <name evidence="3" type="ORF">SEV965_LOCUS28452</name>
</gene>
<dbReference type="InterPro" id="IPR032867">
    <property type="entry name" value="DYW_dom"/>
</dbReference>
<accession>A0A815D8B9</accession>
<dbReference type="OrthoDB" id="185373at2759"/>
<dbReference type="EMBL" id="CAJOBE010001902">
    <property type="protein sequence ID" value="CAF3783852.1"/>
    <property type="molecule type" value="Genomic_DNA"/>
</dbReference>
<evidence type="ECO:0000313" key="4">
    <source>
        <dbReference type="EMBL" id="CAF3771777.1"/>
    </source>
</evidence>
<evidence type="ECO:0000313" key="6">
    <source>
        <dbReference type="Proteomes" id="UP000663882"/>
    </source>
</evidence>
<dbReference type="EMBL" id="CAJNOU010002705">
    <property type="protein sequence ID" value="CAF1343137.1"/>
    <property type="molecule type" value="Genomic_DNA"/>
</dbReference>
<dbReference type="EMBL" id="CAJOAX010002116">
    <property type="protein sequence ID" value="CAF3771777.1"/>
    <property type="molecule type" value="Genomic_DNA"/>
</dbReference>
<comment type="caution">
    <text evidence="2">The sequence shown here is derived from an EMBL/GenBank/DDBJ whole genome shotgun (WGS) entry which is preliminary data.</text>
</comment>
<dbReference type="Pfam" id="PF14432">
    <property type="entry name" value="DYW_deaminase"/>
    <property type="match status" value="1"/>
</dbReference>
<dbReference type="Proteomes" id="UP000663889">
    <property type="component" value="Unassembled WGS sequence"/>
</dbReference>
<sequence>MKQLFSNSTNSLISAAVLLANVYASSGNIEIASDIRIQLHQSDVKKKIGLSWTVIDEEIYEFRAHDRSHPRSSEIYAELEKISEELIKHGHEYDSSWITRPLDQDETVASVLCGHSEKLAIAWNFVVNPTTSRIQITKNLRVCGDCHRATKLIAAIRKCEIIVRDANRIHHFYTNGKCSCNDYF</sequence>
<dbReference type="AlphaFoldDB" id="A0A815D8B9"/>
<evidence type="ECO:0000313" key="5">
    <source>
        <dbReference type="EMBL" id="CAF3783852.1"/>
    </source>
</evidence>
<dbReference type="GO" id="GO:0008270">
    <property type="term" value="F:zinc ion binding"/>
    <property type="evidence" value="ECO:0007669"/>
    <property type="project" value="InterPro"/>
</dbReference>
<dbReference type="Pfam" id="PF20430">
    <property type="entry name" value="Eplus_motif"/>
    <property type="match status" value="1"/>
</dbReference>
<organism evidence="2 6">
    <name type="scientific">Rotaria sordida</name>
    <dbReference type="NCBI Taxonomy" id="392033"/>
    <lineage>
        <taxon>Eukaryota</taxon>
        <taxon>Metazoa</taxon>
        <taxon>Spiralia</taxon>
        <taxon>Gnathifera</taxon>
        <taxon>Rotifera</taxon>
        <taxon>Eurotatoria</taxon>
        <taxon>Bdelloidea</taxon>
        <taxon>Philodinida</taxon>
        <taxon>Philodinidae</taxon>
        <taxon>Rotaria</taxon>
    </lineage>
</organism>
<name>A0A815D8B9_9BILA</name>
<dbReference type="Proteomes" id="UP000663882">
    <property type="component" value="Unassembled WGS sequence"/>
</dbReference>
<reference evidence="2" key="1">
    <citation type="submission" date="2021-02" db="EMBL/GenBank/DDBJ databases">
        <authorList>
            <person name="Nowell W R."/>
        </authorList>
    </citation>
    <scope>NUCLEOTIDE SEQUENCE</scope>
</reference>
<dbReference type="InterPro" id="IPR046849">
    <property type="entry name" value="E2_motif"/>
</dbReference>
<dbReference type="EMBL" id="CAJNOO010002696">
    <property type="protein sequence ID" value="CAF1290154.1"/>
    <property type="molecule type" value="Genomic_DNA"/>
</dbReference>
<evidence type="ECO:0000259" key="1">
    <source>
        <dbReference type="Pfam" id="PF14432"/>
    </source>
</evidence>
<feature type="domain" description="DYW" evidence="1">
    <location>
        <begin position="90"/>
        <end position="184"/>
    </location>
</feature>